<dbReference type="Proteomes" id="UP001157502">
    <property type="component" value="Chromosome 3"/>
</dbReference>
<organism evidence="1 2">
    <name type="scientific">Dallia pectoralis</name>
    <name type="common">Alaska blackfish</name>
    <dbReference type="NCBI Taxonomy" id="75939"/>
    <lineage>
        <taxon>Eukaryota</taxon>
        <taxon>Metazoa</taxon>
        <taxon>Chordata</taxon>
        <taxon>Craniata</taxon>
        <taxon>Vertebrata</taxon>
        <taxon>Euteleostomi</taxon>
        <taxon>Actinopterygii</taxon>
        <taxon>Neopterygii</taxon>
        <taxon>Teleostei</taxon>
        <taxon>Protacanthopterygii</taxon>
        <taxon>Esociformes</taxon>
        <taxon>Umbridae</taxon>
        <taxon>Dallia</taxon>
    </lineage>
</organism>
<comment type="caution">
    <text evidence="1">The sequence shown here is derived from an EMBL/GenBank/DDBJ whole genome shotgun (WGS) entry which is preliminary data.</text>
</comment>
<accession>A0ACC2HF05</accession>
<evidence type="ECO:0000313" key="2">
    <source>
        <dbReference type="Proteomes" id="UP001157502"/>
    </source>
</evidence>
<keyword evidence="2" id="KW-1185">Reference proteome</keyword>
<protein>
    <submittedName>
        <fullName evidence="1">Uncharacterized protein</fullName>
    </submittedName>
</protein>
<dbReference type="EMBL" id="CM055730">
    <property type="protein sequence ID" value="KAJ8014537.1"/>
    <property type="molecule type" value="Genomic_DNA"/>
</dbReference>
<reference evidence="1" key="1">
    <citation type="submission" date="2021-05" db="EMBL/GenBank/DDBJ databases">
        <authorList>
            <person name="Pan Q."/>
            <person name="Jouanno E."/>
            <person name="Zahm M."/>
            <person name="Klopp C."/>
            <person name="Cabau C."/>
            <person name="Louis A."/>
            <person name="Berthelot C."/>
            <person name="Parey E."/>
            <person name="Roest Crollius H."/>
            <person name="Montfort J."/>
            <person name="Robinson-Rechavi M."/>
            <person name="Bouchez O."/>
            <person name="Lampietro C."/>
            <person name="Lopez Roques C."/>
            <person name="Donnadieu C."/>
            <person name="Postlethwait J."/>
            <person name="Bobe J."/>
            <person name="Dillon D."/>
            <person name="Chandos A."/>
            <person name="von Hippel F."/>
            <person name="Guiguen Y."/>
        </authorList>
    </citation>
    <scope>NUCLEOTIDE SEQUENCE</scope>
    <source>
        <strain evidence="1">YG-Jan2019</strain>
    </source>
</reference>
<gene>
    <name evidence="1" type="ORF">DPEC_G00041250</name>
</gene>
<name>A0ACC2HF05_DALPE</name>
<proteinExistence type="predicted"/>
<evidence type="ECO:0000313" key="1">
    <source>
        <dbReference type="EMBL" id="KAJ8014537.1"/>
    </source>
</evidence>
<sequence length="303" mass="34882">MDMGQRRPQRVGTTAATSARLSHSLLHVTSPQGATKLSDNPVHTPDICSLDCCPNTKLNNRGDQCFYKTSSSPRQNQRTVGAKRHHQPSTDESPVPFSKANKSSDHVVFEKAAACHWEPGHRDVERTVKQLPWSHWEPGHRDVERTLKLLPWSPSQLIKRPRGDQPVVVLNHPDTDIPEVTDIMKTVHRYKEEVQKVVLSQKTLKALAVMEGEAFITNTSEDFQTTFCQSVWPKNRVKERFILKMKLKKMSRRKYKVVNAISHNAEHHLRFRCWFCGRAFSDQEIWIRHGQRHVMESTVNDKS</sequence>